<gene>
    <name evidence="2" type="ORF">BE221DRAFT_103540</name>
</gene>
<name>A0A1Y5HZ85_OSTTA</name>
<feature type="compositionally biased region" description="Basic and acidic residues" evidence="1">
    <location>
        <begin position="25"/>
        <end position="34"/>
    </location>
</feature>
<dbReference type="Proteomes" id="UP000195557">
    <property type="component" value="Unassembled WGS sequence"/>
</dbReference>
<dbReference type="AlphaFoldDB" id="A0A1Y5HZ85"/>
<evidence type="ECO:0000256" key="1">
    <source>
        <dbReference type="SAM" id="MobiDB-lite"/>
    </source>
</evidence>
<organism evidence="2">
    <name type="scientific">Ostreococcus tauri</name>
    <name type="common">Marine green alga</name>
    <dbReference type="NCBI Taxonomy" id="70448"/>
    <lineage>
        <taxon>Eukaryota</taxon>
        <taxon>Viridiplantae</taxon>
        <taxon>Chlorophyta</taxon>
        <taxon>Mamiellophyceae</taxon>
        <taxon>Mamiellales</taxon>
        <taxon>Bathycoccaceae</taxon>
        <taxon>Ostreococcus</taxon>
    </lineage>
</organism>
<feature type="compositionally biased region" description="Low complexity" evidence="1">
    <location>
        <begin position="11"/>
        <end position="23"/>
    </location>
</feature>
<accession>A0A1Y5HZ85</accession>
<dbReference type="EMBL" id="KZ155838">
    <property type="protein sequence ID" value="OUS42596.1"/>
    <property type="molecule type" value="Genomic_DNA"/>
</dbReference>
<feature type="region of interest" description="Disordered" evidence="1">
    <location>
        <begin position="82"/>
        <end position="128"/>
    </location>
</feature>
<protein>
    <submittedName>
        <fullName evidence="2">Uncharacterized protein</fullName>
    </submittedName>
</protein>
<proteinExistence type="predicted"/>
<evidence type="ECO:0000313" key="2">
    <source>
        <dbReference type="EMBL" id="OUS42596.1"/>
    </source>
</evidence>
<sequence length="128" mass="13849">MFREWANKIYGASNAPSSAPNARARGRDGGKTSDGKSTSASATVEPRTFADRWMMSWTDDDVTFLGEDPYGDCAGNIFAQAAVESRRRSEDAGSAPRNSVDEGDRRRSSSGASDAEEKARAFFRIGPM</sequence>
<reference evidence="2" key="1">
    <citation type="submission" date="2017-04" db="EMBL/GenBank/DDBJ databases">
        <title>Population genomics of picophytoplankton unveils novel chromosome hypervariability.</title>
        <authorList>
            <consortium name="DOE Joint Genome Institute"/>
            <person name="Blanc-Mathieu R."/>
            <person name="Krasovec M."/>
            <person name="Hebrard M."/>
            <person name="Yau S."/>
            <person name="Desgranges E."/>
            <person name="Martin J."/>
            <person name="Schackwitz W."/>
            <person name="Kuo A."/>
            <person name="Salin G."/>
            <person name="Donnadieu C."/>
            <person name="Desdevises Y."/>
            <person name="Sanchez-Ferandin S."/>
            <person name="Moreau H."/>
            <person name="Rivals E."/>
            <person name="Grigoriev I.V."/>
            <person name="Grimsley N."/>
            <person name="Eyre-Walker A."/>
            <person name="Piganeau G."/>
        </authorList>
    </citation>
    <scope>NUCLEOTIDE SEQUENCE [LARGE SCALE GENOMIC DNA]</scope>
    <source>
        <strain evidence="2">RCC 1115</strain>
    </source>
</reference>
<feature type="region of interest" description="Disordered" evidence="1">
    <location>
        <begin position="1"/>
        <end position="52"/>
    </location>
</feature>